<dbReference type="InterPro" id="IPR051035">
    <property type="entry name" value="Mito_inheritance_9"/>
</dbReference>
<dbReference type="STRING" id="29845.A0A1V6SCS9"/>
<comment type="caution">
    <text evidence="1">The sequence shown here is derived from an EMBL/GenBank/DDBJ whole genome shotgun (WGS) entry which is preliminary data.</text>
</comment>
<dbReference type="EMBL" id="MDYP01000002">
    <property type="protein sequence ID" value="OQE11817.1"/>
    <property type="molecule type" value="Genomic_DNA"/>
</dbReference>
<dbReference type="Proteomes" id="UP000191518">
    <property type="component" value="Unassembled WGS sequence"/>
</dbReference>
<dbReference type="Gene3D" id="3.90.1200.10">
    <property type="match status" value="1"/>
</dbReference>
<evidence type="ECO:0000313" key="2">
    <source>
        <dbReference type="Proteomes" id="UP000191518"/>
    </source>
</evidence>
<accession>A0A1V6SCS9</accession>
<dbReference type="PANTHER" id="PTHR36091">
    <property type="entry name" value="ALTERED INHERITANCE OF MITOCHONDRIA PROTEIN 9, MITOCHONDRIAL"/>
    <property type="match status" value="1"/>
</dbReference>
<evidence type="ECO:0008006" key="3">
    <source>
        <dbReference type="Google" id="ProtNLM"/>
    </source>
</evidence>
<dbReference type="InterPro" id="IPR011009">
    <property type="entry name" value="Kinase-like_dom_sf"/>
</dbReference>
<sequence length="465" mass="52380">MADGSQVVGKVPNPNAGRAHFTTASEVATMDFVRNVCGTPISRVLCWNSKADQGSVGAEYIIMEKAAGVQLSQFWPTMSIGDKLEVIKTISSYQKAWMSTPFTKYGSLYYSSDVDDNHEHILVKPSATGIEESRFAIGPSTGRDQLDFSRIEIVFDHGPWNSALEYHRAIGLREITCIEKLNELPRSPLTLTGPGLYSPSRPKKIVALRSYLKLVDYLLPIDSSISASYLWHGDLHTENIFVDPQEPTNILDIIDWQSTELLPLFDHARDPYLLDYDGPRVKGLEPPVFPNLSQLSLEDQKQARSLYLVMSLSALHKTLTYRDNPELYKAMQFRHTRCFEMLLLAQNLLVDGEALYQAAVLEFEDEWPNLSSVQASGGPGYPIQLSPNEIQSLEYDVAGTIQGMELLNEVQESLGEFWPEKGVVKHDQYGTTKLLLNHAKKRLSDKMGYSENEKALWDKLWPFDN</sequence>
<keyword evidence="2" id="KW-1185">Reference proteome</keyword>
<protein>
    <recommendedName>
        <fullName evidence="3">Aminoglycoside phosphotransferase domain-containing protein</fullName>
    </recommendedName>
</protein>
<gene>
    <name evidence="1" type="ORF">PENVUL_c002G01637</name>
</gene>
<name>A0A1V6SCS9_9EURO</name>
<dbReference type="SUPFAM" id="SSF56112">
    <property type="entry name" value="Protein kinase-like (PK-like)"/>
    <property type="match status" value="1"/>
</dbReference>
<proteinExistence type="predicted"/>
<evidence type="ECO:0000313" key="1">
    <source>
        <dbReference type="EMBL" id="OQE11817.1"/>
    </source>
</evidence>
<reference evidence="2" key="1">
    <citation type="journal article" date="2017" name="Nat. Microbiol.">
        <title>Global analysis of biosynthetic gene clusters reveals vast potential of secondary metabolite production in Penicillium species.</title>
        <authorList>
            <person name="Nielsen J.C."/>
            <person name="Grijseels S."/>
            <person name="Prigent S."/>
            <person name="Ji B."/>
            <person name="Dainat J."/>
            <person name="Nielsen K.F."/>
            <person name="Frisvad J.C."/>
            <person name="Workman M."/>
            <person name="Nielsen J."/>
        </authorList>
    </citation>
    <scope>NUCLEOTIDE SEQUENCE [LARGE SCALE GENOMIC DNA]</scope>
    <source>
        <strain evidence="2">IBT 29486</strain>
    </source>
</reference>
<dbReference type="PANTHER" id="PTHR36091:SF2">
    <property type="entry name" value="AMINOGLYCOSIDE PHOSPHOTRANSFERASE DOMAIN-CONTAINING PROTEIN"/>
    <property type="match status" value="1"/>
</dbReference>
<organism evidence="1 2">
    <name type="scientific">Penicillium vulpinum</name>
    <dbReference type="NCBI Taxonomy" id="29845"/>
    <lineage>
        <taxon>Eukaryota</taxon>
        <taxon>Fungi</taxon>
        <taxon>Dikarya</taxon>
        <taxon>Ascomycota</taxon>
        <taxon>Pezizomycotina</taxon>
        <taxon>Eurotiomycetes</taxon>
        <taxon>Eurotiomycetidae</taxon>
        <taxon>Eurotiales</taxon>
        <taxon>Aspergillaceae</taxon>
        <taxon>Penicillium</taxon>
    </lineage>
</organism>
<dbReference type="GO" id="GO:0005739">
    <property type="term" value="C:mitochondrion"/>
    <property type="evidence" value="ECO:0007669"/>
    <property type="project" value="TreeGrafter"/>
</dbReference>
<dbReference type="AlphaFoldDB" id="A0A1V6SCS9"/>